<dbReference type="Proteomes" id="UP000887581">
    <property type="component" value="Unplaced"/>
</dbReference>
<feature type="region of interest" description="Disordered" evidence="1">
    <location>
        <begin position="1"/>
        <end position="31"/>
    </location>
</feature>
<keyword evidence="2" id="KW-1185">Reference proteome</keyword>
<dbReference type="AlphaFoldDB" id="A0A915PX92"/>
<evidence type="ECO:0000313" key="3">
    <source>
        <dbReference type="WBParaSite" id="sdigi.contig324.g7447.t1"/>
    </source>
</evidence>
<dbReference type="WBParaSite" id="sdigi.contig324.g7447.t1">
    <property type="protein sequence ID" value="sdigi.contig324.g7447.t1"/>
    <property type="gene ID" value="sdigi.contig324.g7447"/>
</dbReference>
<name>A0A915PX92_9BILA</name>
<evidence type="ECO:0000313" key="2">
    <source>
        <dbReference type="Proteomes" id="UP000887581"/>
    </source>
</evidence>
<proteinExistence type="predicted"/>
<feature type="compositionally biased region" description="Basic residues" evidence="1">
    <location>
        <begin position="1"/>
        <end position="17"/>
    </location>
</feature>
<organism evidence="2 3">
    <name type="scientific">Setaria digitata</name>
    <dbReference type="NCBI Taxonomy" id="48799"/>
    <lineage>
        <taxon>Eukaryota</taxon>
        <taxon>Metazoa</taxon>
        <taxon>Ecdysozoa</taxon>
        <taxon>Nematoda</taxon>
        <taxon>Chromadorea</taxon>
        <taxon>Rhabditida</taxon>
        <taxon>Spirurina</taxon>
        <taxon>Spiruromorpha</taxon>
        <taxon>Filarioidea</taxon>
        <taxon>Setariidae</taxon>
        <taxon>Setaria</taxon>
    </lineage>
</organism>
<reference evidence="3" key="1">
    <citation type="submission" date="2022-11" db="UniProtKB">
        <authorList>
            <consortium name="WormBaseParasite"/>
        </authorList>
    </citation>
    <scope>IDENTIFICATION</scope>
</reference>
<protein>
    <submittedName>
        <fullName evidence="3">Uncharacterized protein</fullName>
    </submittedName>
</protein>
<sequence>MSKRSINYKRNRKKPKRSSPGGTPGPFGRIQQTRGVNEIVKEINRLKTIDKLQNSIKKEINKSMEMKTLTKSPSKLLPNNINKQLQAKMHSALPLQQQKIEKQPELREIAKFDQSHLISRNLIPNMSVKERAQIYETVARANESTVLNNNNQLDNYSLDLSVVCGKMHQTDTPMPKYHKT</sequence>
<accession>A0A915PX92</accession>
<evidence type="ECO:0000256" key="1">
    <source>
        <dbReference type="SAM" id="MobiDB-lite"/>
    </source>
</evidence>